<dbReference type="Proteomes" id="UP000800036">
    <property type="component" value="Unassembled WGS sequence"/>
</dbReference>
<evidence type="ECO:0000313" key="1">
    <source>
        <dbReference type="EMBL" id="KAF1964776.1"/>
    </source>
</evidence>
<protein>
    <submittedName>
        <fullName evidence="1">Uncharacterized protein</fullName>
    </submittedName>
</protein>
<keyword evidence="2" id="KW-1185">Reference proteome</keyword>
<organism evidence="1 2">
    <name type="scientific">Bimuria novae-zelandiae CBS 107.79</name>
    <dbReference type="NCBI Taxonomy" id="1447943"/>
    <lineage>
        <taxon>Eukaryota</taxon>
        <taxon>Fungi</taxon>
        <taxon>Dikarya</taxon>
        <taxon>Ascomycota</taxon>
        <taxon>Pezizomycotina</taxon>
        <taxon>Dothideomycetes</taxon>
        <taxon>Pleosporomycetidae</taxon>
        <taxon>Pleosporales</taxon>
        <taxon>Massarineae</taxon>
        <taxon>Didymosphaeriaceae</taxon>
        <taxon>Bimuria</taxon>
    </lineage>
</organism>
<dbReference type="EMBL" id="ML976777">
    <property type="protein sequence ID" value="KAF1964776.1"/>
    <property type="molecule type" value="Genomic_DNA"/>
</dbReference>
<reference evidence="1" key="1">
    <citation type="journal article" date="2020" name="Stud. Mycol.">
        <title>101 Dothideomycetes genomes: a test case for predicting lifestyles and emergence of pathogens.</title>
        <authorList>
            <person name="Haridas S."/>
            <person name="Albert R."/>
            <person name="Binder M."/>
            <person name="Bloem J."/>
            <person name="Labutti K."/>
            <person name="Salamov A."/>
            <person name="Andreopoulos B."/>
            <person name="Baker S."/>
            <person name="Barry K."/>
            <person name="Bills G."/>
            <person name="Bluhm B."/>
            <person name="Cannon C."/>
            <person name="Castanera R."/>
            <person name="Culley D."/>
            <person name="Daum C."/>
            <person name="Ezra D."/>
            <person name="Gonzalez J."/>
            <person name="Henrissat B."/>
            <person name="Kuo A."/>
            <person name="Liang C."/>
            <person name="Lipzen A."/>
            <person name="Lutzoni F."/>
            <person name="Magnuson J."/>
            <person name="Mondo S."/>
            <person name="Nolan M."/>
            <person name="Ohm R."/>
            <person name="Pangilinan J."/>
            <person name="Park H.-J."/>
            <person name="Ramirez L."/>
            <person name="Alfaro M."/>
            <person name="Sun H."/>
            <person name="Tritt A."/>
            <person name="Yoshinaga Y."/>
            <person name="Zwiers L.-H."/>
            <person name="Turgeon B."/>
            <person name="Goodwin S."/>
            <person name="Spatafora J."/>
            <person name="Crous P."/>
            <person name="Grigoriev I."/>
        </authorList>
    </citation>
    <scope>NUCLEOTIDE SEQUENCE</scope>
    <source>
        <strain evidence="1">CBS 107.79</strain>
    </source>
</reference>
<proteinExistence type="predicted"/>
<accession>A0A6A5UPC7</accession>
<evidence type="ECO:0000313" key="2">
    <source>
        <dbReference type="Proteomes" id="UP000800036"/>
    </source>
</evidence>
<gene>
    <name evidence="1" type="ORF">BU23DRAFT_575424</name>
</gene>
<name>A0A6A5UPC7_9PLEO</name>
<sequence>MAGALQFKSRLPFWVRSKFSAPREVLREAIHKDITIPKVLRTSTLLKHVMKRGIEYRTSENHPFHPGFHSGEQPGVAVGPKVGTSGCILNPPVTYASLRLSKRVKDGEFDDMRQTSELELEVRRAEQKEAARKEIDKEGARVRPVTHATGLNGRALLQNMANRTQRIV</sequence>
<dbReference type="AlphaFoldDB" id="A0A6A5UPC7"/>